<organism evidence="2 3">
    <name type="scientific">Cordyceps javanica</name>
    <dbReference type="NCBI Taxonomy" id="43265"/>
    <lineage>
        <taxon>Eukaryota</taxon>
        <taxon>Fungi</taxon>
        <taxon>Dikarya</taxon>
        <taxon>Ascomycota</taxon>
        <taxon>Pezizomycotina</taxon>
        <taxon>Sordariomycetes</taxon>
        <taxon>Hypocreomycetidae</taxon>
        <taxon>Hypocreales</taxon>
        <taxon>Cordycipitaceae</taxon>
        <taxon>Cordyceps</taxon>
    </lineage>
</organism>
<feature type="domain" description="LITAF" evidence="1">
    <location>
        <begin position="27"/>
        <end position="86"/>
    </location>
</feature>
<gene>
    <name evidence="2" type="ORF">IF1G_10677</name>
</gene>
<dbReference type="Proteomes" id="UP000315783">
    <property type="component" value="Unassembled WGS sequence"/>
</dbReference>
<proteinExistence type="predicted"/>
<evidence type="ECO:0000259" key="1">
    <source>
        <dbReference type="Pfam" id="PF10601"/>
    </source>
</evidence>
<sequence length="97" mass="11249">METTTQEMPTQGTTSRQPVPLDLMRPYRQTIECPHCGNTAQTIIEGRGDGMKLFMNIFFWPLPGRRDWWGTTRWRCGNCEAPLASQKYGKDIQVVKW</sequence>
<dbReference type="EMBL" id="SPUK01000024">
    <property type="protein sequence ID" value="TQV90725.1"/>
    <property type="molecule type" value="Genomic_DNA"/>
</dbReference>
<evidence type="ECO:0000313" key="2">
    <source>
        <dbReference type="EMBL" id="TQV90725.1"/>
    </source>
</evidence>
<keyword evidence="3" id="KW-1185">Reference proteome</keyword>
<name>A0A545UMN1_9HYPO</name>
<dbReference type="Pfam" id="PF10601">
    <property type="entry name" value="zf-LITAF-like"/>
    <property type="match status" value="1"/>
</dbReference>
<reference evidence="2 3" key="1">
    <citation type="journal article" date="2019" name="Appl. Microbiol. Biotechnol.">
        <title>Genome sequence of Isaria javanica and comparative genome analysis insights into family S53 peptidase evolution in fungal entomopathogens.</title>
        <authorList>
            <person name="Lin R."/>
            <person name="Zhang X."/>
            <person name="Xin B."/>
            <person name="Zou M."/>
            <person name="Gao Y."/>
            <person name="Qin F."/>
            <person name="Hu Q."/>
            <person name="Xie B."/>
            <person name="Cheng X."/>
        </authorList>
    </citation>
    <scope>NUCLEOTIDE SEQUENCE [LARGE SCALE GENOMIC DNA]</scope>
    <source>
        <strain evidence="2 3">IJ1G</strain>
    </source>
</reference>
<dbReference type="InterPro" id="IPR006629">
    <property type="entry name" value="LITAF"/>
</dbReference>
<comment type="caution">
    <text evidence="2">The sequence shown here is derived from an EMBL/GenBank/DDBJ whole genome shotgun (WGS) entry which is preliminary data.</text>
</comment>
<accession>A0A545UMN1</accession>
<dbReference type="AlphaFoldDB" id="A0A545UMN1"/>
<evidence type="ECO:0000313" key="3">
    <source>
        <dbReference type="Proteomes" id="UP000315783"/>
    </source>
</evidence>
<protein>
    <recommendedName>
        <fullName evidence="1">LITAF domain-containing protein</fullName>
    </recommendedName>
</protein>